<dbReference type="AlphaFoldDB" id="A0A7K0EDS0"/>
<dbReference type="Proteomes" id="UP000441754">
    <property type="component" value="Unassembled WGS sequence"/>
</dbReference>
<organism evidence="1 2">
    <name type="scientific">Larkinella terrae</name>
    <dbReference type="NCBI Taxonomy" id="2025311"/>
    <lineage>
        <taxon>Bacteria</taxon>
        <taxon>Pseudomonadati</taxon>
        <taxon>Bacteroidota</taxon>
        <taxon>Cytophagia</taxon>
        <taxon>Cytophagales</taxon>
        <taxon>Spirosomataceae</taxon>
        <taxon>Larkinella</taxon>
    </lineage>
</organism>
<name>A0A7K0EDS0_9BACT</name>
<accession>A0A7K0EDS0</accession>
<evidence type="ECO:0000313" key="2">
    <source>
        <dbReference type="Proteomes" id="UP000441754"/>
    </source>
</evidence>
<dbReference type="RefSeq" id="WP_154172016.1">
    <property type="nucleotide sequence ID" value="NZ_WJXZ01000001.1"/>
</dbReference>
<comment type="caution">
    <text evidence="1">The sequence shown here is derived from an EMBL/GenBank/DDBJ whole genome shotgun (WGS) entry which is preliminary data.</text>
</comment>
<proteinExistence type="predicted"/>
<protein>
    <submittedName>
        <fullName evidence="1">Uncharacterized protein</fullName>
    </submittedName>
</protein>
<keyword evidence="2" id="KW-1185">Reference proteome</keyword>
<gene>
    <name evidence="1" type="ORF">GJJ30_00440</name>
</gene>
<sequence>MNELERSSENGALRRQRKPIDQRALYDRFGAMAYGIILQILPQNQAHEVLLEVFKSVNLLSFSNPAVSPAITIIRMARAKAFEYKEKTGQAQREQIEPISSTGSYSPESIFDLTFRQGYSFEAISEQSGISKPEILRAIRDYFQMFHRS</sequence>
<dbReference type="EMBL" id="WJXZ01000001">
    <property type="protein sequence ID" value="MRS59741.1"/>
    <property type="molecule type" value="Genomic_DNA"/>
</dbReference>
<reference evidence="1 2" key="1">
    <citation type="journal article" date="2018" name="Antonie Van Leeuwenhoek">
        <title>Larkinella terrae sp. nov., isolated from soil on Jeju Island, South Korea.</title>
        <authorList>
            <person name="Ten L.N."/>
            <person name="Jeon J."/>
            <person name="Park S.J."/>
            <person name="Park S."/>
            <person name="Lee S.Y."/>
            <person name="Kim M.K."/>
            <person name="Jung H.Y."/>
        </authorList>
    </citation>
    <scope>NUCLEOTIDE SEQUENCE [LARGE SCALE GENOMIC DNA]</scope>
    <source>
        <strain evidence="1 2">KCTC 52001</strain>
    </source>
</reference>
<evidence type="ECO:0000313" key="1">
    <source>
        <dbReference type="EMBL" id="MRS59741.1"/>
    </source>
</evidence>
<dbReference type="OrthoDB" id="963470at2"/>